<reference evidence="2" key="2">
    <citation type="submission" date="2025-08" db="UniProtKB">
        <authorList>
            <consortium name="RefSeq"/>
        </authorList>
    </citation>
    <scope>IDENTIFICATION</scope>
    <source>
        <tissue evidence="2">Leaf</tissue>
    </source>
</reference>
<dbReference type="PANTHER" id="PTHR43459">
    <property type="entry name" value="ENOYL-COA HYDRATASE"/>
    <property type="match status" value="1"/>
</dbReference>
<proteinExistence type="predicted"/>
<protein>
    <submittedName>
        <fullName evidence="2">Enoyl-CoA delta isomerase 2, peroxisomal-like</fullName>
    </submittedName>
</protein>
<organism evidence="1 2">
    <name type="scientific">Ananas comosus</name>
    <name type="common">Pineapple</name>
    <name type="synonym">Ananas ananas</name>
    <dbReference type="NCBI Taxonomy" id="4615"/>
    <lineage>
        <taxon>Eukaryota</taxon>
        <taxon>Viridiplantae</taxon>
        <taxon>Streptophyta</taxon>
        <taxon>Embryophyta</taxon>
        <taxon>Tracheophyta</taxon>
        <taxon>Spermatophyta</taxon>
        <taxon>Magnoliopsida</taxon>
        <taxon>Liliopsida</taxon>
        <taxon>Poales</taxon>
        <taxon>Bromeliaceae</taxon>
        <taxon>Bromelioideae</taxon>
        <taxon>Ananas</taxon>
    </lineage>
</organism>
<keyword evidence="1" id="KW-1185">Reference proteome</keyword>
<gene>
    <name evidence="2" type="primary">LOC109722081</name>
</gene>
<dbReference type="Gene3D" id="3.90.226.10">
    <property type="entry name" value="2-enoyl-CoA Hydratase, Chain A, domain 1"/>
    <property type="match status" value="1"/>
</dbReference>
<name>A0A6P5GCJ1_ANACO</name>
<dbReference type="CDD" id="cd06558">
    <property type="entry name" value="crotonase-like"/>
    <property type="match status" value="1"/>
</dbReference>
<evidence type="ECO:0000313" key="2">
    <source>
        <dbReference type="RefSeq" id="XP_020105557.1"/>
    </source>
</evidence>
<dbReference type="GeneID" id="109722081"/>
<dbReference type="RefSeq" id="XP_020105557.1">
    <property type="nucleotide sequence ID" value="XM_020249968.1"/>
</dbReference>
<accession>A0A6P5GCJ1</accession>
<dbReference type="Proteomes" id="UP000515123">
    <property type="component" value="Linkage group 16"/>
</dbReference>
<dbReference type="Pfam" id="PF00378">
    <property type="entry name" value="ECH_1"/>
    <property type="match status" value="1"/>
</dbReference>
<sequence>MSLAGLRSVSSEDSVSYETIETRDGKFALLTLKPTNSHHLFTKELIEKYSTRLQQAVNDKVKGLITTHDGEWFSGGFDYHSAPEEELVVEFRKLIAQFLDLQFPTAAYVSGFAYGAGFTLALLHDYLVLSNDNVSLRQDELANGHELPPHAAALVRDKFQLLASLELLVSTKYVTPPQFAPIAEYVKPYVGWTVDEVVEKLLRPLVDLDGSNYSGVRKILLFRVYQLVKLEPARG</sequence>
<dbReference type="PANTHER" id="PTHR43459:SF1">
    <property type="entry name" value="EG:BACN32G11.4 PROTEIN"/>
    <property type="match status" value="1"/>
</dbReference>
<dbReference type="OrthoDB" id="705621at2759"/>
<reference evidence="1" key="1">
    <citation type="journal article" date="2015" name="Nat. Genet.">
        <title>The pineapple genome and the evolution of CAM photosynthesis.</title>
        <authorList>
            <person name="Ming R."/>
            <person name="VanBuren R."/>
            <person name="Wai C.M."/>
            <person name="Tang H."/>
            <person name="Schatz M.C."/>
            <person name="Bowers J.E."/>
            <person name="Lyons E."/>
            <person name="Wang M.L."/>
            <person name="Chen J."/>
            <person name="Biggers E."/>
            <person name="Zhang J."/>
            <person name="Huang L."/>
            <person name="Zhang L."/>
            <person name="Miao W."/>
            <person name="Zhang J."/>
            <person name="Ye Z."/>
            <person name="Miao C."/>
            <person name="Lin Z."/>
            <person name="Wang H."/>
            <person name="Zhou H."/>
            <person name="Yim W.C."/>
            <person name="Priest H.D."/>
            <person name="Zheng C."/>
            <person name="Woodhouse M."/>
            <person name="Edger P.P."/>
            <person name="Guyot R."/>
            <person name="Guo H.B."/>
            <person name="Guo H."/>
            <person name="Zheng G."/>
            <person name="Singh R."/>
            <person name="Sharma A."/>
            <person name="Min X."/>
            <person name="Zheng Y."/>
            <person name="Lee H."/>
            <person name="Gurtowski J."/>
            <person name="Sedlazeck F.J."/>
            <person name="Harkess A."/>
            <person name="McKain M.R."/>
            <person name="Liao Z."/>
            <person name="Fang J."/>
            <person name="Liu J."/>
            <person name="Zhang X."/>
            <person name="Zhang Q."/>
            <person name="Hu W."/>
            <person name="Qin Y."/>
            <person name="Wang K."/>
            <person name="Chen L.Y."/>
            <person name="Shirley N."/>
            <person name="Lin Y.R."/>
            <person name="Liu L.Y."/>
            <person name="Hernandez A.G."/>
            <person name="Wright C.L."/>
            <person name="Bulone V."/>
            <person name="Tuskan G.A."/>
            <person name="Heath K."/>
            <person name="Zee F."/>
            <person name="Moore P.H."/>
            <person name="Sunkar R."/>
            <person name="Leebens-Mack J.H."/>
            <person name="Mockler T."/>
            <person name="Bennetzen J.L."/>
            <person name="Freeling M."/>
            <person name="Sankoff D."/>
            <person name="Paterson A.H."/>
            <person name="Zhu X."/>
            <person name="Yang X."/>
            <person name="Smith J.A."/>
            <person name="Cushman J.C."/>
            <person name="Paull R.E."/>
            <person name="Yu Q."/>
        </authorList>
    </citation>
    <scope>NUCLEOTIDE SEQUENCE [LARGE SCALE GENOMIC DNA]</scope>
    <source>
        <strain evidence="1">cv. F153</strain>
    </source>
</reference>
<dbReference type="InterPro" id="IPR001753">
    <property type="entry name" value="Enoyl-CoA_hydra/iso"/>
</dbReference>
<evidence type="ECO:0000313" key="1">
    <source>
        <dbReference type="Proteomes" id="UP000515123"/>
    </source>
</evidence>
<dbReference type="SUPFAM" id="SSF52096">
    <property type="entry name" value="ClpP/crotonase"/>
    <property type="match status" value="1"/>
</dbReference>
<dbReference type="InterPro" id="IPR029045">
    <property type="entry name" value="ClpP/crotonase-like_dom_sf"/>
</dbReference>
<dbReference type="AlphaFoldDB" id="A0A6P5GCJ1"/>